<dbReference type="InterPro" id="IPR010016">
    <property type="entry name" value="PxpB"/>
</dbReference>
<dbReference type="PANTHER" id="PTHR34698:SF2">
    <property type="entry name" value="5-OXOPROLINASE SUBUNIT B"/>
    <property type="match status" value="1"/>
</dbReference>
<keyword evidence="3" id="KW-0067">ATP-binding</keyword>
<organism evidence="6 7">
    <name type="scientific">Calditerrivibrio nitroreducens</name>
    <dbReference type="NCBI Taxonomy" id="477976"/>
    <lineage>
        <taxon>Bacteria</taxon>
        <taxon>Pseudomonadati</taxon>
        <taxon>Deferribacterota</taxon>
        <taxon>Deferribacteres</taxon>
        <taxon>Deferribacterales</taxon>
        <taxon>Calditerrivibrionaceae</taxon>
    </lineage>
</organism>
<dbReference type="Proteomes" id="UP000242881">
    <property type="component" value="Unassembled WGS sequence"/>
</dbReference>
<dbReference type="GO" id="GO:0005524">
    <property type="term" value="F:ATP binding"/>
    <property type="evidence" value="ECO:0007669"/>
    <property type="project" value="UniProtKB-KW"/>
</dbReference>
<evidence type="ECO:0000259" key="5">
    <source>
        <dbReference type="SMART" id="SM00796"/>
    </source>
</evidence>
<comment type="caution">
    <text evidence="6">The sequence shown here is derived from an EMBL/GenBank/DDBJ whole genome shotgun (WGS) entry which is preliminary data.</text>
</comment>
<proteinExistence type="predicted"/>
<dbReference type="PANTHER" id="PTHR34698">
    <property type="entry name" value="5-OXOPROLINASE SUBUNIT B"/>
    <property type="match status" value="1"/>
</dbReference>
<dbReference type="InterPro" id="IPR029000">
    <property type="entry name" value="Cyclophilin-like_dom_sf"/>
</dbReference>
<evidence type="ECO:0000256" key="2">
    <source>
        <dbReference type="ARBA" id="ARBA00022801"/>
    </source>
</evidence>
<protein>
    <submittedName>
        <fullName evidence="6">Allophanate hydrolase</fullName>
    </submittedName>
</protein>
<dbReference type="EMBL" id="PNIN01000026">
    <property type="protein sequence ID" value="PMP72205.1"/>
    <property type="molecule type" value="Genomic_DNA"/>
</dbReference>
<feature type="domain" description="Carboxyltransferase" evidence="5">
    <location>
        <begin position="1"/>
        <end position="199"/>
    </location>
</feature>
<keyword evidence="4" id="KW-0472">Membrane</keyword>
<dbReference type="AlphaFoldDB" id="A0A2J6WPB8"/>
<dbReference type="NCBIfam" id="TIGR00370">
    <property type="entry name" value="5-oxoprolinase subunit PxpB"/>
    <property type="match status" value="1"/>
</dbReference>
<sequence>MIIERISDRKIKIILGEQIDILTNIRINRFISLIKERFPDLVNTIIAYSSAYCEFDSAIDMDELGRIFESFTDEEPDLGVKIVVKEIPVCYDDEFSPDRDFVESYTGLSFNEVVRIHTERIYYVYFIGFLPGFPYLGGLDKRIHIPRKKEPRMLVEAGSVGIGGVQTGIYPLDSPGGWQIIGRTPIKLFDKQKKEPFLLKSSEGVLFKKIDKKEFDEILKDDGYILNSFYMELKKVIGHD</sequence>
<reference evidence="6 7" key="1">
    <citation type="submission" date="2018-01" db="EMBL/GenBank/DDBJ databases">
        <title>Metagenomic assembled genomes from two thermal pools in the Uzon Caldera, Kamchatka, Russia.</title>
        <authorList>
            <person name="Wilkins L."/>
            <person name="Ettinger C."/>
        </authorList>
    </citation>
    <scope>NUCLEOTIDE SEQUENCE [LARGE SCALE GENOMIC DNA]</scope>
    <source>
        <strain evidence="6">ZAV-05</strain>
    </source>
</reference>
<keyword evidence="4" id="KW-0812">Transmembrane</keyword>
<evidence type="ECO:0000256" key="3">
    <source>
        <dbReference type="ARBA" id="ARBA00022840"/>
    </source>
</evidence>
<name>A0A2J6WPB8_9BACT</name>
<evidence type="ECO:0000256" key="4">
    <source>
        <dbReference type="SAM" id="Phobius"/>
    </source>
</evidence>
<accession>A0A2J6WPB8</accession>
<keyword evidence="2 6" id="KW-0378">Hydrolase</keyword>
<evidence type="ECO:0000313" key="7">
    <source>
        <dbReference type="Proteomes" id="UP000242881"/>
    </source>
</evidence>
<dbReference type="GO" id="GO:0016787">
    <property type="term" value="F:hydrolase activity"/>
    <property type="evidence" value="ECO:0007669"/>
    <property type="project" value="UniProtKB-KW"/>
</dbReference>
<feature type="transmembrane region" description="Helical" evidence="4">
    <location>
        <begin position="121"/>
        <end position="139"/>
    </location>
</feature>
<evidence type="ECO:0000313" key="6">
    <source>
        <dbReference type="EMBL" id="PMP72205.1"/>
    </source>
</evidence>
<dbReference type="SUPFAM" id="SSF50891">
    <property type="entry name" value="Cyclophilin-like"/>
    <property type="match status" value="1"/>
</dbReference>
<evidence type="ECO:0000256" key="1">
    <source>
        <dbReference type="ARBA" id="ARBA00022741"/>
    </source>
</evidence>
<keyword evidence="4" id="KW-1133">Transmembrane helix</keyword>
<dbReference type="Gene3D" id="2.40.100.10">
    <property type="entry name" value="Cyclophilin-like"/>
    <property type="match status" value="1"/>
</dbReference>
<keyword evidence="1" id="KW-0547">Nucleotide-binding</keyword>
<dbReference type="Pfam" id="PF02682">
    <property type="entry name" value="CT_C_D"/>
    <property type="match status" value="1"/>
</dbReference>
<dbReference type="InterPro" id="IPR003833">
    <property type="entry name" value="CT_C_D"/>
</dbReference>
<dbReference type="SMART" id="SM00796">
    <property type="entry name" value="AHS1"/>
    <property type="match status" value="1"/>
</dbReference>
<gene>
    <name evidence="6" type="ORF">C0187_02210</name>
</gene>